<gene>
    <name evidence="12" type="primary">hemQ</name>
    <name evidence="12" type="ORF">RVY80_02095</name>
</gene>
<evidence type="ECO:0000256" key="9">
    <source>
        <dbReference type="ARBA" id="ARBA00049935"/>
    </source>
</evidence>
<keyword evidence="12" id="KW-0560">Oxidoreductase</keyword>
<name>A0ABU3Z6W5_9FIRM</name>
<proteinExistence type="predicted"/>
<comment type="catalytic activity">
    <reaction evidence="8">
        <text>Fe-coproporphyrin III + 2 H2O2 + 2 H(+) = heme b + 2 CO2 + 4 H2O</text>
        <dbReference type="Rhea" id="RHEA:56516"/>
        <dbReference type="ChEBI" id="CHEBI:15377"/>
        <dbReference type="ChEBI" id="CHEBI:15378"/>
        <dbReference type="ChEBI" id="CHEBI:16240"/>
        <dbReference type="ChEBI" id="CHEBI:16526"/>
        <dbReference type="ChEBI" id="CHEBI:60344"/>
        <dbReference type="ChEBI" id="CHEBI:68438"/>
        <dbReference type="EC" id="1.3.98.5"/>
    </reaction>
    <physiologicalReaction direction="left-to-right" evidence="8">
        <dbReference type="Rhea" id="RHEA:56517"/>
    </physiologicalReaction>
</comment>
<comment type="cofactor">
    <cofactor evidence="9">
        <name>Fe-coproporphyrin III</name>
        <dbReference type="ChEBI" id="CHEBI:68438"/>
    </cofactor>
</comment>
<dbReference type="Gene3D" id="3.30.70.1030">
    <property type="entry name" value="Apc35880, domain 1"/>
    <property type="match status" value="2"/>
</dbReference>
<dbReference type="RefSeq" id="WP_295190659.1">
    <property type="nucleotide sequence ID" value="NZ_JAWJZA010000005.1"/>
</dbReference>
<reference evidence="12 13" key="1">
    <citation type="submission" date="2023-10" db="EMBL/GenBank/DDBJ databases">
        <title>Veillonella sp. nov., isolated from a pig farm feces dump.</title>
        <authorList>
            <person name="Chang Y.-H."/>
        </authorList>
    </citation>
    <scope>NUCLEOTIDE SEQUENCE [LARGE SCALE GENOMIC DNA]</scope>
    <source>
        <strain evidence="12 13">YH-vei2233</strain>
    </source>
</reference>
<dbReference type="InterPro" id="IPR010644">
    <property type="entry name" value="ChdC/CLD"/>
</dbReference>
<accession>A0ABU3Z6W5</accession>
<evidence type="ECO:0000256" key="2">
    <source>
        <dbReference type="ARBA" id="ARBA00022617"/>
    </source>
</evidence>
<sequence length="280" mass="32186">MSEETKEQQIHGGQGPVGHPGGHPHGQVGAEGTHGEGLSKAVRTAEGWHSQHMIFRIDFNAWKKWSSEDKAAAKAELKAYIADLEAEHVAEKSSYAFYSINGQKGDILLWLLQPTLEDIYVWELRFRKLKIAEVLEYTFSYTSVTELSNYLKNNMASPEVHKKLYPHIPKDKYICFYNMSKKREHGENWFILPMEERGKMMRAHGQLGRTYLDVLSEYTTGGCGLDMWEWGITLMGNDDIQFKKIVYDMRFEEASARFGIFSDFYVGTIMDDTLLETTFD</sequence>
<keyword evidence="4" id="KW-0408">Iron</keyword>
<comment type="pathway">
    <text evidence="5">Porphyrin-containing compound metabolism.</text>
</comment>
<dbReference type="Pfam" id="PF06778">
    <property type="entry name" value="Chlor_dismutase"/>
    <property type="match status" value="1"/>
</dbReference>
<evidence type="ECO:0000256" key="1">
    <source>
        <dbReference type="ARBA" id="ARBA00014413"/>
    </source>
</evidence>
<comment type="caution">
    <text evidence="12">The sequence shown here is derived from an EMBL/GenBank/DDBJ whole genome shotgun (WGS) entry which is preliminary data.</text>
</comment>
<feature type="compositionally biased region" description="Gly residues" evidence="11">
    <location>
        <begin position="12"/>
        <end position="24"/>
    </location>
</feature>
<dbReference type="SUPFAM" id="SSF54909">
    <property type="entry name" value="Dimeric alpha+beta barrel"/>
    <property type="match status" value="1"/>
</dbReference>
<evidence type="ECO:0000256" key="5">
    <source>
        <dbReference type="ARBA" id="ARBA00023444"/>
    </source>
</evidence>
<evidence type="ECO:0000313" key="12">
    <source>
        <dbReference type="EMBL" id="MDV5087642.1"/>
    </source>
</evidence>
<dbReference type="PANTHER" id="PTHR36843:SF1">
    <property type="entry name" value="COPROHEME DECARBOXYLASE"/>
    <property type="match status" value="1"/>
</dbReference>
<evidence type="ECO:0000256" key="3">
    <source>
        <dbReference type="ARBA" id="ARBA00022723"/>
    </source>
</evidence>
<evidence type="ECO:0000256" key="7">
    <source>
        <dbReference type="ARBA" id="ARBA00030236"/>
    </source>
</evidence>
<organism evidence="12 13">
    <name type="scientific">Veillonella absiana</name>
    <dbReference type="NCBI Taxonomy" id="3079305"/>
    <lineage>
        <taxon>Bacteria</taxon>
        <taxon>Bacillati</taxon>
        <taxon>Bacillota</taxon>
        <taxon>Negativicutes</taxon>
        <taxon>Veillonellales</taxon>
        <taxon>Veillonellaceae</taxon>
        <taxon>Veillonella</taxon>
    </lineage>
</organism>
<evidence type="ECO:0000313" key="13">
    <source>
        <dbReference type="Proteomes" id="UP001272515"/>
    </source>
</evidence>
<dbReference type="EC" id="1.3.98.5" evidence="10"/>
<dbReference type="EMBL" id="JAWJZB010000002">
    <property type="protein sequence ID" value="MDV5087642.1"/>
    <property type="molecule type" value="Genomic_DNA"/>
</dbReference>
<evidence type="ECO:0000256" key="11">
    <source>
        <dbReference type="SAM" id="MobiDB-lite"/>
    </source>
</evidence>
<keyword evidence="13" id="KW-1185">Reference proteome</keyword>
<keyword evidence="2" id="KW-0349">Heme</keyword>
<dbReference type="GO" id="GO:0016491">
    <property type="term" value="F:oxidoreductase activity"/>
    <property type="evidence" value="ECO:0007669"/>
    <property type="project" value="UniProtKB-KW"/>
</dbReference>
<evidence type="ECO:0000256" key="4">
    <source>
        <dbReference type="ARBA" id="ARBA00023004"/>
    </source>
</evidence>
<protein>
    <recommendedName>
        <fullName evidence="1">Coproheme decarboxylase</fullName>
        <ecNumber evidence="10">1.3.98.5</ecNumber>
    </recommendedName>
    <alternativeName>
        <fullName evidence="6">Coproheme III oxidative decarboxylase</fullName>
    </alternativeName>
    <alternativeName>
        <fullName evidence="7">Hydrogen peroxide-dependent heme synthase</fullName>
    </alternativeName>
</protein>
<dbReference type="InterPro" id="IPR011008">
    <property type="entry name" value="Dimeric_a/b-barrel"/>
</dbReference>
<evidence type="ECO:0000256" key="8">
    <source>
        <dbReference type="ARBA" id="ARBA00049896"/>
    </source>
</evidence>
<dbReference type="Proteomes" id="UP001272515">
    <property type="component" value="Unassembled WGS sequence"/>
</dbReference>
<dbReference type="PANTHER" id="PTHR36843">
    <property type="entry name" value="HEME-DEPENDENT PEROXIDASE YWFI-RELATED"/>
    <property type="match status" value="1"/>
</dbReference>
<evidence type="ECO:0000256" key="10">
    <source>
        <dbReference type="ARBA" id="ARBA00050019"/>
    </source>
</evidence>
<dbReference type="NCBIfam" id="NF008913">
    <property type="entry name" value="PRK12276.1"/>
    <property type="match status" value="1"/>
</dbReference>
<evidence type="ECO:0000256" key="6">
    <source>
        <dbReference type="ARBA" id="ARBA00029882"/>
    </source>
</evidence>
<keyword evidence="3" id="KW-0479">Metal-binding</keyword>
<feature type="region of interest" description="Disordered" evidence="11">
    <location>
        <begin position="1"/>
        <end position="36"/>
    </location>
</feature>